<feature type="transmembrane region" description="Helical" evidence="17">
    <location>
        <begin position="627"/>
        <end position="650"/>
    </location>
</feature>
<dbReference type="Pfam" id="PF00560">
    <property type="entry name" value="LRR_1"/>
    <property type="match status" value="10"/>
</dbReference>
<dbReference type="FunFam" id="3.30.200.20:FF:000512">
    <property type="entry name" value="Receptor-like protein kinase HSL1"/>
    <property type="match status" value="1"/>
</dbReference>
<evidence type="ECO:0000256" key="6">
    <source>
        <dbReference type="ARBA" id="ARBA00022692"/>
    </source>
</evidence>
<dbReference type="GO" id="GO:0006952">
    <property type="term" value="P:defense response"/>
    <property type="evidence" value="ECO:0007669"/>
    <property type="project" value="UniProtKB-ARBA"/>
</dbReference>
<name>A0AAV3PT80_LITER</name>
<dbReference type="InterPro" id="IPR032675">
    <property type="entry name" value="LRR_dom_sf"/>
</dbReference>
<feature type="domain" description="Protein kinase" evidence="19">
    <location>
        <begin position="684"/>
        <end position="972"/>
    </location>
</feature>
<proteinExistence type="inferred from homology"/>
<evidence type="ECO:0000256" key="14">
    <source>
        <dbReference type="ARBA" id="ARBA00023170"/>
    </source>
</evidence>
<dbReference type="InterPro" id="IPR051716">
    <property type="entry name" value="Plant_RL_S/T_kinase"/>
</dbReference>
<dbReference type="Gene3D" id="3.80.10.10">
    <property type="entry name" value="Ribonuclease Inhibitor"/>
    <property type="match status" value="4"/>
</dbReference>
<evidence type="ECO:0000256" key="18">
    <source>
        <dbReference type="SAM" id="SignalP"/>
    </source>
</evidence>
<comment type="subcellular location">
    <subcellularLocation>
        <location evidence="1">Cell membrane</location>
    </subcellularLocation>
    <subcellularLocation>
        <location evidence="2">Membrane</location>
        <topology evidence="2">Single-pass type I membrane protein</topology>
    </subcellularLocation>
</comment>
<dbReference type="Gene3D" id="1.10.510.10">
    <property type="entry name" value="Transferase(Phosphotransferase) domain 1"/>
    <property type="match status" value="1"/>
</dbReference>
<dbReference type="GO" id="GO:0051707">
    <property type="term" value="P:response to other organism"/>
    <property type="evidence" value="ECO:0007669"/>
    <property type="project" value="UniProtKB-ARBA"/>
</dbReference>
<dbReference type="GO" id="GO:0005524">
    <property type="term" value="F:ATP binding"/>
    <property type="evidence" value="ECO:0007669"/>
    <property type="project" value="UniProtKB-UniRule"/>
</dbReference>
<dbReference type="InterPro" id="IPR011009">
    <property type="entry name" value="Kinase-like_dom_sf"/>
</dbReference>
<evidence type="ECO:0000256" key="10">
    <source>
        <dbReference type="ARBA" id="ARBA00022777"/>
    </source>
</evidence>
<accession>A0AAV3PT80</accession>
<dbReference type="PROSITE" id="PS00108">
    <property type="entry name" value="PROTEIN_KINASE_ST"/>
    <property type="match status" value="1"/>
</dbReference>
<dbReference type="SUPFAM" id="SSF52058">
    <property type="entry name" value="L domain-like"/>
    <property type="match status" value="1"/>
</dbReference>
<feature type="signal peptide" evidence="18">
    <location>
        <begin position="1"/>
        <end position="22"/>
    </location>
</feature>
<dbReference type="FunFam" id="3.80.10.10:FF:000077">
    <property type="entry name" value="LRR receptor-like serine/threonine-protein kinase ERL1"/>
    <property type="match status" value="1"/>
</dbReference>
<dbReference type="SMART" id="SM00220">
    <property type="entry name" value="S_TKc"/>
    <property type="match status" value="1"/>
</dbReference>
<comment type="similarity">
    <text evidence="3">Belongs to the protein kinase superfamily. Ser/Thr protein kinase family.</text>
</comment>
<organism evidence="20 21">
    <name type="scientific">Lithospermum erythrorhizon</name>
    <name type="common">Purple gromwell</name>
    <name type="synonym">Lithospermum officinale var. erythrorhizon</name>
    <dbReference type="NCBI Taxonomy" id="34254"/>
    <lineage>
        <taxon>Eukaryota</taxon>
        <taxon>Viridiplantae</taxon>
        <taxon>Streptophyta</taxon>
        <taxon>Embryophyta</taxon>
        <taxon>Tracheophyta</taxon>
        <taxon>Spermatophyta</taxon>
        <taxon>Magnoliopsida</taxon>
        <taxon>eudicotyledons</taxon>
        <taxon>Gunneridae</taxon>
        <taxon>Pentapetalae</taxon>
        <taxon>asterids</taxon>
        <taxon>lamiids</taxon>
        <taxon>Boraginales</taxon>
        <taxon>Boraginaceae</taxon>
        <taxon>Boraginoideae</taxon>
        <taxon>Lithospermeae</taxon>
        <taxon>Lithospermum</taxon>
    </lineage>
</organism>
<dbReference type="AlphaFoldDB" id="A0AAV3PT80"/>
<keyword evidence="4" id="KW-0433">Leucine-rich repeat</keyword>
<dbReference type="InterPro" id="IPR000719">
    <property type="entry name" value="Prot_kinase_dom"/>
</dbReference>
<dbReference type="PROSITE" id="PS50011">
    <property type="entry name" value="PROTEIN_KINASE_DOM"/>
    <property type="match status" value="1"/>
</dbReference>
<dbReference type="InterPro" id="IPR008271">
    <property type="entry name" value="Ser/Thr_kinase_AS"/>
</dbReference>
<dbReference type="Pfam" id="PF00069">
    <property type="entry name" value="Pkinase"/>
    <property type="match status" value="1"/>
</dbReference>
<dbReference type="FunFam" id="3.80.10.10:FF:000642">
    <property type="entry name" value="Leucine-rich receptor-like protein kinase family protein"/>
    <property type="match status" value="1"/>
</dbReference>
<evidence type="ECO:0000256" key="8">
    <source>
        <dbReference type="ARBA" id="ARBA00022737"/>
    </source>
</evidence>
<comment type="caution">
    <text evidence="20">The sequence shown here is derived from an EMBL/GenBank/DDBJ whole genome shotgun (WGS) entry which is preliminary data.</text>
</comment>
<dbReference type="SUPFAM" id="SSF56112">
    <property type="entry name" value="Protein kinase-like (PK-like)"/>
    <property type="match status" value="1"/>
</dbReference>
<dbReference type="Pfam" id="PF08263">
    <property type="entry name" value="LRRNT_2"/>
    <property type="match status" value="1"/>
</dbReference>
<dbReference type="Gene3D" id="3.30.200.20">
    <property type="entry name" value="Phosphorylase Kinase, domain 1"/>
    <property type="match status" value="1"/>
</dbReference>
<sequence length="1019" mass="112734">MNELILFLLFLLFYSIPFSANSQSSTSETNILLKLKQELGNPGPLQAWNNSSSPCDWPGISCSVDGYVSTLILKQTNIKKIPGTICDLKNLQSLDLSYNMIPGNFPTVLYNCSNLVYLDLSQNAFIGTIPSDINRLKTLQFIDLGANNFTGDIPVGIGNLTELRSLRLNSNLFNGTFPEDIVNLSNLVELKMDYNDFFPSKIPQSFGKLSKLKFIYMTTTNLVGEIPESFANLSSLVELDLSLNSMEGKIPDGLLLMKNLSHLYLYKNRFSGSIPSVIESLNLREIDVSMNNLTGTIPEGIGKLQNLELLNLFENQLQGEVPTSIGRIPTLKIFRVYTNKLNGILPPEIGLHSKLEAFEVPDNQFSGGLPENLCAGGTLTGVVAFSNNLSGGIPKSLQNCDSLLTVQLYNNNFSGEVPSGLWSVKNLQRLMLSDNSFTGQLPEKVAGNLTRIELSNNKFSGGIPRGVSSWTRLVVFQASNNVFSGSIPVELTNLPQLITLNLDGNSFSSEIPTKIFSWKSVTTLNLSRNKLSGPIPKDIGYLPNLLNLDLSENQLSGEIPPEFNQLRLTSLNLSSNQLNGKIPQEFDSMAYENSFLNNPNLCGTSSISNLKHCSAEVRESKKLSPKILAVVIILAATVFLFSFFMTWLLVREYRRKMIRRNLESWKLTSFRRVNFTEVNILKSMSDSNMIGSGGSGKVYKIPVGRDGDFVAVKKLWSKGNLDCNSEQEFLAEVQILGSIRHANIVKLLCCISSDNSKLLVYEYMENHSLEKCLHGAKKINEADLVNLANDMVLDWPKRFQIALGAAQGLCYLHHDYTPPIIHRDVKSSNILLDSEFKAKIADFGLAKILFKENQSNTMSAIAGSVGYIAPEYAYTTKINEKTDVYSFGVVLLELVTGREANGGDDSSLAEWAWKHYGEGKPIENALDNSIKEPAHLEGMTIVFRLGLKCTSALPSNRPSMKDVLQIMRHCKPLDGDDAKTGSIAIDIAPLLGDDRYLSSYKRGSKKIRDKTDENLLISS</sequence>
<dbReference type="InterPro" id="IPR001611">
    <property type="entry name" value="Leu-rich_rpt"/>
</dbReference>
<evidence type="ECO:0000256" key="2">
    <source>
        <dbReference type="ARBA" id="ARBA00004479"/>
    </source>
</evidence>
<feature type="chain" id="PRO_5043528434" evidence="18">
    <location>
        <begin position="23"/>
        <end position="1019"/>
    </location>
</feature>
<evidence type="ECO:0000256" key="7">
    <source>
        <dbReference type="ARBA" id="ARBA00022729"/>
    </source>
</evidence>
<keyword evidence="5" id="KW-0808">Transferase</keyword>
<evidence type="ECO:0000256" key="5">
    <source>
        <dbReference type="ARBA" id="ARBA00022679"/>
    </source>
</evidence>
<keyword evidence="9 16" id="KW-0547">Nucleotide-binding</keyword>
<dbReference type="InterPro" id="IPR013210">
    <property type="entry name" value="LRR_N_plant-typ"/>
</dbReference>
<evidence type="ECO:0000313" key="20">
    <source>
        <dbReference type="EMBL" id="GAA0154306.1"/>
    </source>
</evidence>
<reference evidence="20 21" key="1">
    <citation type="submission" date="2024-01" db="EMBL/GenBank/DDBJ databases">
        <title>The complete chloroplast genome sequence of Lithospermum erythrorhizon: insights into the phylogenetic relationship among Boraginaceae species and the maternal lineages of purple gromwells.</title>
        <authorList>
            <person name="Okada T."/>
            <person name="Watanabe K."/>
        </authorList>
    </citation>
    <scope>NUCLEOTIDE SEQUENCE [LARGE SCALE GENOMIC DNA]</scope>
</reference>
<dbReference type="PROSITE" id="PS00107">
    <property type="entry name" value="PROTEIN_KINASE_ATP"/>
    <property type="match status" value="1"/>
</dbReference>
<dbReference type="GO" id="GO:0004672">
    <property type="term" value="F:protein kinase activity"/>
    <property type="evidence" value="ECO:0007669"/>
    <property type="project" value="InterPro"/>
</dbReference>
<dbReference type="SUPFAM" id="SSF52047">
    <property type="entry name" value="RNI-like"/>
    <property type="match status" value="1"/>
</dbReference>
<dbReference type="InterPro" id="IPR003591">
    <property type="entry name" value="Leu-rich_rpt_typical-subtyp"/>
</dbReference>
<feature type="binding site" evidence="16">
    <location>
        <position position="714"/>
    </location>
    <ligand>
        <name>ATP</name>
        <dbReference type="ChEBI" id="CHEBI:30616"/>
    </ligand>
</feature>
<dbReference type="FunFam" id="3.80.10.10:FF:000041">
    <property type="entry name" value="LRR receptor-like serine/threonine-protein kinase ERECTA"/>
    <property type="match status" value="1"/>
</dbReference>
<evidence type="ECO:0000256" key="11">
    <source>
        <dbReference type="ARBA" id="ARBA00022840"/>
    </source>
</evidence>
<dbReference type="FunFam" id="1.10.510.10:FF:000365">
    <property type="entry name" value="Leucine-rich repeat receptor-like serine/threonine-protein kinase At1g17230"/>
    <property type="match status" value="1"/>
</dbReference>
<dbReference type="PANTHER" id="PTHR48053">
    <property type="entry name" value="LEUCINE RICH REPEAT FAMILY PROTEIN, EXPRESSED"/>
    <property type="match status" value="1"/>
</dbReference>
<evidence type="ECO:0000256" key="15">
    <source>
        <dbReference type="ARBA" id="ARBA00023180"/>
    </source>
</evidence>
<gene>
    <name evidence="20" type="ORF">LIER_12325</name>
</gene>
<dbReference type="InterPro" id="IPR017441">
    <property type="entry name" value="Protein_kinase_ATP_BS"/>
</dbReference>
<keyword evidence="21" id="KW-1185">Reference proteome</keyword>
<keyword evidence="8" id="KW-0677">Repeat</keyword>
<dbReference type="GO" id="GO:0005886">
    <property type="term" value="C:plasma membrane"/>
    <property type="evidence" value="ECO:0007669"/>
    <property type="project" value="UniProtKB-SubCell"/>
</dbReference>
<evidence type="ECO:0000256" key="1">
    <source>
        <dbReference type="ARBA" id="ARBA00004236"/>
    </source>
</evidence>
<keyword evidence="11 16" id="KW-0067">ATP-binding</keyword>
<evidence type="ECO:0000256" key="16">
    <source>
        <dbReference type="PROSITE-ProRule" id="PRU10141"/>
    </source>
</evidence>
<keyword evidence="13 17" id="KW-0472">Membrane</keyword>
<dbReference type="Proteomes" id="UP001454036">
    <property type="component" value="Unassembled WGS sequence"/>
</dbReference>
<keyword evidence="14 20" id="KW-0675">Receptor</keyword>
<dbReference type="PANTHER" id="PTHR48053:SF109">
    <property type="entry name" value="PROTEIN KINASE DOMAIN-CONTAINING PROTEIN"/>
    <property type="match status" value="1"/>
</dbReference>
<dbReference type="FunFam" id="3.80.10.10:FF:000221">
    <property type="entry name" value="Leucine-rich repeat receptor-like protein kinase PXL1"/>
    <property type="match status" value="1"/>
</dbReference>
<evidence type="ECO:0000313" key="21">
    <source>
        <dbReference type="Proteomes" id="UP001454036"/>
    </source>
</evidence>
<evidence type="ECO:0000256" key="3">
    <source>
        <dbReference type="ARBA" id="ARBA00008684"/>
    </source>
</evidence>
<evidence type="ECO:0000256" key="13">
    <source>
        <dbReference type="ARBA" id="ARBA00023136"/>
    </source>
</evidence>
<protein>
    <submittedName>
        <fullName evidence="20">Transmembrane signal receptor</fullName>
    </submittedName>
</protein>
<evidence type="ECO:0000256" key="12">
    <source>
        <dbReference type="ARBA" id="ARBA00022989"/>
    </source>
</evidence>
<keyword evidence="15" id="KW-0325">Glycoprotein</keyword>
<dbReference type="SMART" id="SM00369">
    <property type="entry name" value="LRR_TYP"/>
    <property type="match status" value="7"/>
</dbReference>
<keyword evidence="10" id="KW-0418">Kinase</keyword>
<evidence type="ECO:0000256" key="17">
    <source>
        <dbReference type="SAM" id="Phobius"/>
    </source>
</evidence>
<evidence type="ECO:0000256" key="4">
    <source>
        <dbReference type="ARBA" id="ARBA00022614"/>
    </source>
</evidence>
<keyword evidence="6 17" id="KW-0812">Transmembrane</keyword>
<evidence type="ECO:0000256" key="9">
    <source>
        <dbReference type="ARBA" id="ARBA00022741"/>
    </source>
</evidence>
<keyword evidence="12 17" id="KW-1133">Transmembrane helix</keyword>
<keyword evidence="7 18" id="KW-0732">Signal</keyword>
<dbReference type="EMBL" id="BAABME010002365">
    <property type="protein sequence ID" value="GAA0154306.1"/>
    <property type="molecule type" value="Genomic_DNA"/>
</dbReference>
<evidence type="ECO:0000259" key="19">
    <source>
        <dbReference type="PROSITE" id="PS50011"/>
    </source>
</evidence>